<sequence length="309" mass="34555">MVLEALQDAEYDTADDARDDIASFAESEGYTVKVGSQELLETEKEAISKTLSCCVSMEESTRLKENKFATVPQSVLVARLKFVSNEMECNTQIRAIYNVKQKMILETLNGRSPLEALLNGLVERGITHQALEQCQRALALTETTITECAELFSKKMGIPCAHNLKRLLDTGEKLKREDFDQNWWLVQPTREPLSSTPQPTPTIDESLQNILEAHADMGPNQQRLLEQTMASFNVEGAARITDADIIRTGGRPSNAQNAPASGFQNSSRRDPSTFERDELEAGMESQSWSQRKRKCGECNEEGHNQKNVL</sequence>
<gene>
    <name evidence="1" type="ORF">PsorP6_000830</name>
</gene>
<protein>
    <submittedName>
        <fullName evidence="1">Uncharacterized protein</fullName>
    </submittedName>
</protein>
<comment type="caution">
    <text evidence="1">The sequence shown here is derived from an EMBL/GenBank/DDBJ whole genome shotgun (WGS) entry which is preliminary data.</text>
</comment>
<evidence type="ECO:0000313" key="2">
    <source>
        <dbReference type="Proteomes" id="UP001163321"/>
    </source>
</evidence>
<dbReference type="Proteomes" id="UP001163321">
    <property type="component" value="Chromosome 1"/>
</dbReference>
<keyword evidence="2" id="KW-1185">Reference proteome</keyword>
<name>A0ACC0WXX0_9STRA</name>
<dbReference type="EMBL" id="CM047580">
    <property type="protein sequence ID" value="KAI9922880.1"/>
    <property type="molecule type" value="Genomic_DNA"/>
</dbReference>
<evidence type="ECO:0000313" key="1">
    <source>
        <dbReference type="EMBL" id="KAI9922880.1"/>
    </source>
</evidence>
<proteinExistence type="predicted"/>
<organism evidence="1 2">
    <name type="scientific">Peronosclerospora sorghi</name>
    <dbReference type="NCBI Taxonomy" id="230839"/>
    <lineage>
        <taxon>Eukaryota</taxon>
        <taxon>Sar</taxon>
        <taxon>Stramenopiles</taxon>
        <taxon>Oomycota</taxon>
        <taxon>Peronosporomycetes</taxon>
        <taxon>Peronosporales</taxon>
        <taxon>Peronosporaceae</taxon>
        <taxon>Peronosclerospora</taxon>
    </lineage>
</organism>
<accession>A0ACC0WXX0</accession>
<reference evidence="1 2" key="1">
    <citation type="journal article" date="2022" name="bioRxiv">
        <title>The genome of the oomycete Peronosclerospora sorghi, a cosmopolitan pathogen of maize and sorghum, is inflated with dispersed pseudogenes.</title>
        <authorList>
            <person name="Fletcher K."/>
            <person name="Martin F."/>
            <person name="Isakeit T."/>
            <person name="Cavanaugh K."/>
            <person name="Magill C."/>
            <person name="Michelmore R."/>
        </authorList>
    </citation>
    <scope>NUCLEOTIDE SEQUENCE [LARGE SCALE GENOMIC DNA]</scope>
    <source>
        <strain evidence="1">P6</strain>
    </source>
</reference>